<dbReference type="InterPro" id="IPR036926">
    <property type="entry name" value="Thymidate_synth/dCMP_Mease_sf"/>
</dbReference>
<feature type="domain" description="Thymidylate synthase/dCMP hydroxymethylase" evidence="4">
    <location>
        <begin position="63"/>
        <end position="230"/>
    </location>
</feature>
<dbReference type="Pfam" id="PF00303">
    <property type="entry name" value="Thymidylat_synt"/>
    <property type="match status" value="1"/>
</dbReference>
<comment type="caution">
    <text evidence="5">The sequence shown here is derived from an EMBL/GenBank/DDBJ whole genome shotgun (WGS) entry which is preliminary data.</text>
</comment>
<evidence type="ECO:0000256" key="1">
    <source>
        <dbReference type="ARBA" id="ARBA00011947"/>
    </source>
</evidence>
<dbReference type="GO" id="GO:0004799">
    <property type="term" value="F:thymidylate synthase activity"/>
    <property type="evidence" value="ECO:0007669"/>
    <property type="project" value="UniProtKB-EC"/>
</dbReference>
<dbReference type="GO" id="GO:0032259">
    <property type="term" value="P:methylation"/>
    <property type="evidence" value="ECO:0007669"/>
    <property type="project" value="UniProtKB-KW"/>
</dbReference>
<evidence type="ECO:0000313" key="6">
    <source>
        <dbReference type="Proteomes" id="UP000565262"/>
    </source>
</evidence>
<protein>
    <recommendedName>
        <fullName evidence="1">thymidylate synthase</fullName>
        <ecNumber evidence="1">2.1.1.45</ecNumber>
    </recommendedName>
</protein>
<keyword evidence="6" id="KW-1185">Reference proteome</keyword>
<name>A0A839IN90_9GAMM</name>
<dbReference type="Gene3D" id="3.30.572.10">
    <property type="entry name" value="Thymidylate synthase/dCMP hydroxymethylase domain"/>
    <property type="match status" value="1"/>
</dbReference>
<dbReference type="InterPro" id="IPR000398">
    <property type="entry name" value="Thymidylate_synthase"/>
</dbReference>
<evidence type="ECO:0000313" key="5">
    <source>
        <dbReference type="EMBL" id="MBB1485756.1"/>
    </source>
</evidence>
<keyword evidence="3" id="KW-0808">Transferase</keyword>
<dbReference type="PANTHER" id="PTHR11548:SF9">
    <property type="entry name" value="THYMIDYLATE SYNTHASE"/>
    <property type="match status" value="1"/>
</dbReference>
<dbReference type="PANTHER" id="PTHR11548">
    <property type="entry name" value="THYMIDYLATE SYNTHASE 1"/>
    <property type="match status" value="1"/>
</dbReference>
<dbReference type="EC" id="2.1.1.45" evidence="1"/>
<evidence type="ECO:0000256" key="2">
    <source>
        <dbReference type="ARBA" id="ARBA00022603"/>
    </source>
</evidence>
<dbReference type="RefSeq" id="WP_182807536.1">
    <property type="nucleotide sequence ID" value="NZ_JACJFM010000003.1"/>
</dbReference>
<accession>A0A839IN90</accession>
<dbReference type="PRINTS" id="PR00108">
    <property type="entry name" value="THYMDSNTHASE"/>
</dbReference>
<reference evidence="5 6" key="1">
    <citation type="submission" date="2020-08" db="EMBL/GenBank/DDBJ databases">
        <title>Oceanospirillum sp. nov. isolated from marine sediment.</title>
        <authorList>
            <person name="Ji X."/>
        </authorList>
    </citation>
    <scope>NUCLEOTIDE SEQUENCE [LARGE SCALE GENOMIC DNA]</scope>
    <source>
        <strain evidence="5 6">D5</strain>
    </source>
</reference>
<proteinExistence type="predicted"/>
<dbReference type="AlphaFoldDB" id="A0A839IN90"/>
<gene>
    <name evidence="5" type="ORF">H4O21_03915</name>
</gene>
<dbReference type="EMBL" id="JACJFM010000003">
    <property type="protein sequence ID" value="MBB1485756.1"/>
    <property type="molecule type" value="Genomic_DNA"/>
</dbReference>
<dbReference type="SUPFAM" id="SSF55831">
    <property type="entry name" value="Thymidylate synthase/dCMP hydroxymethylase"/>
    <property type="match status" value="1"/>
</dbReference>
<evidence type="ECO:0000256" key="3">
    <source>
        <dbReference type="ARBA" id="ARBA00022679"/>
    </source>
</evidence>
<evidence type="ECO:0000259" key="4">
    <source>
        <dbReference type="Pfam" id="PF00303"/>
    </source>
</evidence>
<dbReference type="InterPro" id="IPR023451">
    <property type="entry name" value="Thymidate_synth/dCMP_Mease_dom"/>
</dbReference>
<dbReference type="GO" id="GO:0006231">
    <property type="term" value="P:dTMP biosynthetic process"/>
    <property type="evidence" value="ECO:0007669"/>
    <property type="project" value="InterPro"/>
</dbReference>
<dbReference type="Proteomes" id="UP000565262">
    <property type="component" value="Unassembled WGS sequence"/>
</dbReference>
<organism evidence="5 6">
    <name type="scientific">Oceanospirillum sediminis</name>
    <dbReference type="NCBI Taxonomy" id="2760088"/>
    <lineage>
        <taxon>Bacteria</taxon>
        <taxon>Pseudomonadati</taxon>
        <taxon>Pseudomonadota</taxon>
        <taxon>Gammaproteobacteria</taxon>
        <taxon>Oceanospirillales</taxon>
        <taxon>Oceanospirillaceae</taxon>
        <taxon>Oceanospirillum</taxon>
    </lineage>
</organism>
<sequence length="320" mass="36895">MPEYFEEDTLDDLLNKVTKKVLCCGSKLNPSRGQMRELFGVSIVLKNPRARLSRSESRGKVLSALGELLWYLSGESKLEFIQYYLSKYEEESDDGVLVRSGYGDRLFKYNNINQIDNVIETLKRKSSSRRAVVQIFDGSDLAGNYSSIPCTCLFQFAIRNGRLHMITYMRSNDIHLGLPHDIFSFTMIQEIIAKSIGCDIGEYQHFVGSLHLYERNVDAAEQYLSEGFHDQIEMDAMPDSDPWEAIKVVLSFEEKLRVSSCSLNIPEELHEYWKDICRLLVVFKYIKNKKSELLPGCVDTISNDYLKLYVRDKIHSFLSE</sequence>
<dbReference type="GO" id="GO:0005829">
    <property type="term" value="C:cytosol"/>
    <property type="evidence" value="ECO:0007669"/>
    <property type="project" value="TreeGrafter"/>
</dbReference>
<dbReference type="InterPro" id="IPR045097">
    <property type="entry name" value="Thymidate_synth/dCMP_Mease"/>
</dbReference>
<dbReference type="CDD" id="cd00351">
    <property type="entry name" value="TS_Pyrimidine_HMase"/>
    <property type="match status" value="1"/>
</dbReference>
<keyword evidence="2" id="KW-0489">Methyltransferase</keyword>